<dbReference type="Gene3D" id="1.10.110.10">
    <property type="entry name" value="Plant lipid-transfer and hydrophobic proteins"/>
    <property type="match status" value="1"/>
</dbReference>
<dbReference type="Proteomes" id="UP001443914">
    <property type="component" value="Unassembled WGS sequence"/>
</dbReference>
<keyword evidence="6" id="KW-1015">Disulfide bond</keyword>
<protein>
    <recommendedName>
        <fullName evidence="11">Bifunctional inhibitor/plant lipid transfer protein/seed storage helical domain-containing protein</fullName>
    </recommendedName>
</protein>
<comment type="subcellular location">
    <subcellularLocation>
        <location evidence="1">Cell membrane</location>
        <topology evidence="1">Lipid-anchor</topology>
        <topology evidence="1">GPI-anchor</topology>
    </subcellularLocation>
</comment>
<keyword evidence="4" id="KW-0472">Membrane</keyword>
<dbReference type="GO" id="GO:0005886">
    <property type="term" value="C:plasma membrane"/>
    <property type="evidence" value="ECO:0007669"/>
    <property type="project" value="UniProtKB-SubCell"/>
</dbReference>
<keyword evidence="5 10" id="KW-0732">Signal</keyword>
<evidence type="ECO:0000256" key="9">
    <source>
        <dbReference type="SAM" id="MobiDB-lite"/>
    </source>
</evidence>
<evidence type="ECO:0000256" key="3">
    <source>
        <dbReference type="ARBA" id="ARBA00022475"/>
    </source>
</evidence>
<dbReference type="SUPFAM" id="SSF47699">
    <property type="entry name" value="Bifunctional inhibitor/lipid-transfer protein/seed storage 2S albumin"/>
    <property type="match status" value="1"/>
</dbReference>
<feature type="domain" description="Bifunctional inhibitor/plant lipid transfer protein/seed storage helical" evidence="11">
    <location>
        <begin position="39"/>
        <end position="117"/>
    </location>
</feature>
<evidence type="ECO:0000256" key="1">
    <source>
        <dbReference type="ARBA" id="ARBA00004609"/>
    </source>
</evidence>
<feature type="signal peptide" evidence="10">
    <location>
        <begin position="1"/>
        <end position="28"/>
    </location>
</feature>
<evidence type="ECO:0000256" key="4">
    <source>
        <dbReference type="ARBA" id="ARBA00022622"/>
    </source>
</evidence>
<dbReference type="InterPro" id="IPR036312">
    <property type="entry name" value="Bifun_inhib/LTP/seed_sf"/>
</dbReference>
<evidence type="ECO:0000256" key="10">
    <source>
        <dbReference type="SAM" id="SignalP"/>
    </source>
</evidence>
<proteinExistence type="inferred from homology"/>
<dbReference type="InterPro" id="IPR043325">
    <property type="entry name" value="LTSS"/>
</dbReference>
<evidence type="ECO:0000256" key="5">
    <source>
        <dbReference type="ARBA" id="ARBA00022729"/>
    </source>
</evidence>
<comment type="caution">
    <text evidence="12">The sequence shown here is derived from an EMBL/GenBank/DDBJ whole genome shotgun (WGS) entry which is preliminary data.</text>
</comment>
<keyword evidence="4" id="KW-0336">GPI-anchor</keyword>
<name>A0AAW1LNB4_SAPOF</name>
<feature type="chain" id="PRO_5043810966" description="Bifunctional inhibitor/plant lipid transfer protein/seed storage helical domain-containing protein" evidence="10">
    <location>
        <begin position="29"/>
        <end position="180"/>
    </location>
</feature>
<dbReference type="PANTHER" id="PTHR33044">
    <property type="entry name" value="BIFUNCTIONAL INHIBITOR/LIPID-TRANSFER PROTEIN/SEED STORAGE 2S ALBUMIN SUPERFAMILY PROTEIN-RELATED"/>
    <property type="match status" value="1"/>
</dbReference>
<keyword evidence="3" id="KW-1003">Cell membrane</keyword>
<organism evidence="12 13">
    <name type="scientific">Saponaria officinalis</name>
    <name type="common">Common soapwort</name>
    <name type="synonym">Lychnis saponaria</name>
    <dbReference type="NCBI Taxonomy" id="3572"/>
    <lineage>
        <taxon>Eukaryota</taxon>
        <taxon>Viridiplantae</taxon>
        <taxon>Streptophyta</taxon>
        <taxon>Embryophyta</taxon>
        <taxon>Tracheophyta</taxon>
        <taxon>Spermatophyta</taxon>
        <taxon>Magnoliopsida</taxon>
        <taxon>eudicotyledons</taxon>
        <taxon>Gunneridae</taxon>
        <taxon>Pentapetalae</taxon>
        <taxon>Caryophyllales</taxon>
        <taxon>Caryophyllaceae</taxon>
        <taxon>Caryophylleae</taxon>
        <taxon>Saponaria</taxon>
    </lineage>
</organism>
<evidence type="ECO:0000256" key="8">
    <source>
        <dbReference type="ARBA" id="ARBA00023288"/>
    </source>
</evidence>
<evidence type="ECO:0000256" key="2">
    <source>
        <dbReference type="ARBA" id="ARBA00009748"/>
    </source>
</evidence>
<evidence type="ECO:0000313" key="13">
    <source>
        <dbReference type="Proteomes" id="UP001443914"/>
    </source>
</evidence>
<sequence>MPIISNIMYKWALLIVTVMSVNTDRVTALSPAPSPEADCTTLVYNMSDCLTYVEKGSNVSKPDKACCPELGEMLDTKPVCLCQLLGKSKDFPVELDVNRALDLPHVCGFSTPSASLCSGIAIGGPAAEPTSSQEPSSSSSSSTDEEAGESSAEKNGSSSICFSQIYYVASLAMVLTSFFL</sequence>
<keyword evidence="7" id="KW-0325">Glycoprotein</keyword>
<dbReference type="SMART" id="SM00499">
    <property type="entry name" value="AAI"/>
    <property type="match status" value="1"/>
</dbReference>
<comment type="similarity">
    <text evidence="2">Belongs to the plant LTP family.</text>
</comment>
<evidence type="ECO:0000256" key="6">
    <source>
        <dbReference type="ARBA" id="ARBA00023157"/>
    </source>
</evidence>
<dbReference type="FunFam" id="1.10.110.10:FF:000001">
    <property type="entry name" value="Bifunctional inhibitor/lipid-transfer protein/seed storage 2S albumin superfamily protein"/>
    <property type="match status" value="1"/>
</dbReference>
<dbReference type="EMBL" id="JBDFQZ010000004">
    <property type="protein sequence ID" value="KAK9734663.1"/>
    <property type="molecule type" value="Genomic_DNA"/>
</dbReference>
<dbReference type="CDD" id="cd00010">
    <property type="entry name" value="AAI_LTSS"/>
    <property type="match status" value="1"/>
</dbReference>
<feature type="region of interest" description="Disordered" evidence="9">
    <location>
        <begin position="125"/>
        <end position="156"/>
    </location>
</feature>
<gene>
    <name evidence="12" type="ORF">RND81_04G155700</name>
</gene>
<accession>A0AAW1LNB4</accession>
<dbReference type="Pfam" id="PF14368">
    <property type="entry name" value="LTP_2"/>
    <property type="match status" value="1"/>
</dbReference>
<dbReference type="AlphaFoldDB" id="A0AAW1LNB4"/>
<evidence type="ECO:0000256" key="7">
    <source>
        <dbReference type="ARBA" id="ARBA00023180"/>
    </source>
</evidence>
<reference evidence="12" key="1">
    <citation type="submission" date="2024-03" db="EMBL/GenBank/DDBJ databases">
        <title>WGS assembly of Saponaria officinalis var. Norfolk2.</title>
        <authorList>
            <person name="Jenkins J."/>
            <person name="Shu S."/>
            <person name="Grimwood J."/>
            <person name="Barry K."/>
            <person name="Goodstein D."/>
            <person name="Schmutz J."/>
            <person name="Leebens-Mack J."/>
            <person name="Osbourn A."/>
        </authorList>
    </citation>
    <scope>NUCLEOTIDE SEQUENCE [LARGE SCALE GENOMIC DNA]</scope>
    <source>
        <strain evidence="12">JIC</strain>
    </source>
</reference>
<keyword evidence="13" id="KW-1185">Reference proteome</keyword>
<keyword evidence="8" id="KW-0449">Lipoprotein</keyword>
<feature type="compositionally biased region" description="Low complexity" evidence="9">
    <location>
        <begin position="125"/>
        <end position="142"/>
    </location>
</feature>
<dbReference type="GO" id="GO:0098552">
    <property type="term" value="C:side of membrane"/>
    <property type="evidence" value="ECO:0007669"/>
    <property type="project" value="UniProtKB-KW"/>
</dbReference>
<evidence type="ECO:0000259" key="11">
    <source>
        <dbReference type="SMART" id="SM00499"/>
    </source>
</evidence>
<dbReference type="InterPro" id="IPR016140">
    <property type="entry name" value="Bifunc_inhib/LTP/seed_store"/>
</dbReference>
<evidence type="ECO:0000313" key="12">
    <source>
        <dbReference type="EMBL" id="KAK9734663.1"/>
    </source>
</evidence>